<sequence>MTVTPNVLRNGLLTLWLLVLVGCQTTTNRTDQSAAPRISSAPAASSDHRPNRLGNWRSTRKADEPYTLWTRIRDGFQLDPTLLDSPRVDKQRLHYASQARYFEVTSERARRYLHYVVEELDKRGMPLELALLPFVESGYNPMVYSRSQAAGIWQFIPSTGRVFSLHQDDIYDGRRDITASTNAALDYLTRLNNMFDGDWLLAVAAYNCGEGCIGRAVKRNQELGLPADYWNLQLPSETMDYVPRLLALAQIVSTPEQFGISLPDLNDEPYFAQITIRRPLDLLKAAELASISADEMRYLNPAFKHRVATPRQPYQLLVPVAQAEQFSAALARLPDSERVPFSRYTVRRGDNLSAIARQHGSSVEALRQANNLQSNLINVGQQLIIPSAGATQLAGNTPTGSAPRSNRPRTYTVQSGDSLYSIARRFNVEVKQLRAWNGVDTLLKPGQQLTLHLP</sequence>
<dbReference type="Proteomes" id="UP000242815">
    <property type="component" value="Unassembled WGS sequence"/>
</dbReference>
<evidence type="ECO:0000256" key="1">
    <source>
        <dbReference type="ARBA" id="ARBA00007734"/>
    </source>
</evidence>
<dbReference type="InterPro" id="IPR036779">
    <property type="entry name" value="LysM_dom_sf"/>
</dbReference>
<comment type="similarity">
    <text evidence="1">Belongs to the transglycosylase Slt family.</text>
</comment>
<reference evidence="4 5" key="1">
    <citation type="submission" date="2016-10" db="EMBL/GenBank/DDBJ databases">
        <authorList>
            <person name="de Groot N.N."/>
        </authorList>
    </citation>
    <scope>NUCLEOTIDE SEQUENCE [LARGE SCALE GENOMIC DNA]</scope>
    <source>
        <strain evidence="4 5">JCM 18415</strain>
    </source>
</reference>
<feature type="region of interest" description="Disordered" evidence="2">
    <location>
        <begin position="394"/>
        <end position="413"/>
    </location>
</feature>
<dbReference type="InterPro" id="IPR023346">
    <property type="entry name" value="Lysozyme-like_dom_sf"/>
</dbReference>
<dbReference type="Gene3D" id="3.10.350.10">
    <property type="entry name" value="LysM domain"/>
    <property type="match status" value="2"/>
</dbReference>
<dbReference type="InterPro" id="IPR018392">
    <property type="entry name" value="LysM"/>
</dbReference>
<evidence type="ECO:0000256" key="2">
    <source>
        <dbReference type="SAM" id="MobiDB-lite"/>
    </source>
</evidence>
<feature type="domain" description="LysM" evidence="3">
    <location>
        <begin position="409"/>
        <end position="453"/>
    </location>
</feature>
<dbReference type="InterPro" id="IPR000189">
    <property type="entry name" value="Transglyc_AS"/>
</dbReference>
<dbReference type="SUPFAM" id="SSF54106">
    <property type="entry name" value="LysM domain"/>
    <property type="match status" value="2"/>
</dbReference>
<accession>A0A1I6AGK7</accession>
<name>A0A1I6AGK7_9GAMM</name>
<dbReference type="Pfam" id="PF01464">
    <property type="entry name" value="SLT"/>
    <property type="match status" value="1"/>
</dbReference>
<organism evidence="4 5">
    <name type="scientific">Halopseudomonas formosensis</name>
    <dbReference type="NCBI Taxonomy" id="1002526"/>
    <lineage>
        <taxon>Bacteria</taxon>
        <taxon>Pseudomonadati</taxon>
        <taxon>Pseudomonadota</taxon>
        <taxon>Gammaproteobacteria</taxon>
        <taxon>Pseudomonadales</taxon>
        <taxon>Pseudomonadaceae</taxon>
        <taxon>Halopseudomonas</taxon>
    </lineage>
</organism>
<dbReference type="SUPFAM" id="SSF53955">
    <property type="entry name" value="Lysozyme-like"/>
    <property type="match status" value="1"/>
</dbReference>
<dbReference type="PROSITE" id="PS51782">
    <property type="entry name" value="LYSM"/>
    <property type="match status" value="2"/>
</dbReference>
<dbReference type="InterPro" id="IPR008258">
    <property type="entry name" value="Transglycosylase_SLT_dom_1"/>
</dbReference>
<dbReference type="SMART" id="SM00257">
    <property type="entry name" value="LysM"/>
    <property type="match status" value="2"/>
</dbReference>
<dbReference type="PANTHER" id="PTHR33734">
    <property type="entry name" value="LYSM DOMAIN-CONTAINING GPI-ANCHORED PROTEIN 2"/>
    <property type="match status" value="1"/>
</dbReference>
<evidence type="ECO:0000313" key="4">
    <source>
        <dbReference type="EMBL" id="SFQ67743.1"/>
    </source>
</evidence>
<dbReference type="Pfam" id="PF01476">
    <property type="entry name" value="LysM"/>
    <property type="match status" value="2"/>
</dbReference>
<gene>
    <name evidence="4" type="ORF">SAMN05216578_10263</name>
</gene>
<dbReference type="Gene3D" id="1.10.530.10">
    <property type="match status" value="1"/>
</dbReference>
<dbReference type="EMBL" id="FOYD01000002">
    <property type="protein sequence ID" value="SFQ67743.1"/>
    <property type="molecule type" value="Genomic_DNA"/>
</dbReference>
<dbReference type="RefSeq" id="WP_235818558.1">
    <property type="nucleotide sequence ID" value="NZ_FOYD01000002.1"/>
</dbReference>
<feature type="region of interest" description="Disordered" evidence="2">
    <location>
        <begin position="30"/>
        <end position="57"/>
    </location>
</feature>
<feature type="compositionally biased region" description="Low complexity" evidence="2">
    <location>
        <begin position="33"/>
        <end position="45"/>
    </location>
</feature>
<dbReference type="CDD" id="cd16894">
    <property type="entry name" value="MltD-like"/>
    <property type="match status" value="1"/>
</dbReference>
<dbReference type="STRING" id="1002526.SAMN05216578_10263"/>
<dbReference type="PANTHER" id="PTHR33734:SF22">
    <property type="entry name" value="MEMBRANE-BOUND LYTIC MUREIN TRANSGLYCOSYLASE D"/>
    <property type="match status" value="1"/>
</dbReference>
<evidence type="ECO:0000313" key="5">
    <source>
        <dbReference type="Proteomes" id="UP000242815"/>
    </source>
</evidence>
<dbReference type="GO" id="GO:0008932">
    <property type="term" value="F:lytic endotransglycosylase activity"/>
    <property type="evidence" value="ECO:0007669"/>
    <property type="project" value="TreeGrafter"/>
</dbReference>
<proteinExistence type="inferred from homology"/>
<dbReference type="CDD" id="cd00118">
    <property type="entry name" value="LysM"/>
    <property type="match status" value="2"/>
</dbReference>
<dbReference type="PROSITE" id="PS00922">
    <property type="entry name" value="TRANSGLYCOSYLASE"/>
    <property type="match status" value="1"/>
</dbReference>
<protein>
    <submittedName>
        <fullName evidence="4">Membrane-bound lytic murein transglycosylase D</fullName>
    </submittedName>
</protein>
<dbReference type="GO" id="GO:0000270">
    <property type="term" value="P:peptidoglycan metabolic process"/>
    <property type="evidence" value="ECO:0007669"/>
    <property type="project" value="InterPro"/>
</dbReference>
<dbReference type="GO" id="GO:0016020">
    <property type="term" value="C:membrane"/>
    <property type="evidence" value="ECO:0007669"/>
    <property type="project" value="InterPro"/>
</dbReference>
<feature type="domain" description="LysM" evidence="3">
    <location>
        <begin position="342"/>
        <end position="385"/>
    </location>
</feature>
<evidence type="ECO:0000259" key="3">
    <source>
        <dbReference type="PROSITE" id="PS51782"/>
    </source>
</evidence>
<dbReference type="AlphaFoldDB" id="A0A1I6AGK7"/>